<proteinExistence type="predicted"/>
<organism evidence="2 3">
    <name type="scientific">Actinacidiphila glaucinigra</name>
    <dbReference type="NCBI Taxonomy" id="235986"/>
    <lineage>
        <taxon>Bacteria</taxon>
        <taxon>Bacillati</taxon>
        <taxon>Actinomycetota</taxon>
        <taxon>Actinomycetes</taxon>
        <taxon>Kitasatosporales</taxon>
        <taxon>Streptomycetaceae</taxon>
        <taxon>Actinacidiphila</taxon>
    </lineage>
</organism>
<evidence type="ECO:0000313" key="3">
    <source>
        <dbReference type="Proteomes" id="UP000198280"/>
    </source>
</evidence>
<dbReference type="EMBL" id="FZOF01000035">
    <property type="protein sequence ID" value="SNT53576.1"/>
    <property type="molecule type" value="Genomic_DNA"/>
</dbReference>
<sequence>MDDTSGTVATMKASEKTEKKAMSLRFPDPEQYDAIAAAAKAADMSMQEYVLSAAYERATAVERVFLEAAREAMEYTREAFAEIGDNVPDTERRAAALAARHRLEELDGAEAGHGNAA</sequence>
<feature type="region of interest" description="Disordered" evidence="1">
    <location>
        <begin position="1"/>
        <end position="23"/>
    </location>
</feature>
<name>A0A239NF73_9ACTN</name>
<keyword evidence="3" id="KW-1185">Reference proteome</keyword>
<accession>A0A239NF73</accession>
<evidence type="ECO:0000256" key="1">
    <source>
        <dbReference type="SAM" id="MobiDB-lite"/>
    </source>
</evidence>
<dbReference type="Proteomes" id="UP000198280">
    <property type="component" value="Unassembled WGS sequence"/>
</dbReference>
<dbReference type="AlphaFoldDB" id="A0A239NF73"/>
<evidence type="ECO:0000313" key="2">
    <source>
        <dbReference type="EMBL" id="SNT53576.1"/>
    </source>
</evidence>
<reference evidence="2 3" key="1">
    <citation type="submission" date="2017-06" db="EMBL/GenBank/DDBJ databases">
        <authorList>
            <person name="Kim H.J."/>
            <person name="Triplett B.A."/>
        </authorList>
    </citation>
    <scope>NUCLEOTIDE SEQUENCE [LARGE SCALE GENOMIC DNA]</scope>
    <source>
        <strain evidence="2 3">CGMCC 4.1858</strain>
    </source>
</reference>
<protein>
    <recommendedName>
        <fullName evidence="4">DUF1778 domain-containing protein</fullName>
    </recommendedName>
</protein>
<dbReference type="Gene3D" id="1.20.5.780">
    <property type="entry name" value="Single helix bin"/>
    <property type="match status" value="1"/>
</dbReference>
<evidence type="ECO:0008006" key="4">
    <source>
        <dbReference type="Google" id="ProtNLM"/>
    </source>
</evidence>
<gene>
    <name evidence="2" type="ORF">SAMN05216252_13552</name>
</gene>